<dbReference type="PANTHER" id="PTHR43649:SF14">
    <property type="entry name" value="BLR3389 PROTEIN"/>
    <property type="match status" value="1"/>
</dbReference>
<comment type="similarity">
    <text evidence="2">Belongs to the bacterial solute-binding protein 1 family.</text>
</comment>
<proteinExistence type="inferred from homology"/>
<dbReference type="OrthoDB" id="9798191at2"/>
<evidence type="ECO:0000256" key="4">
    <source>
        <dbReference type="SAM" id="SignalP"/>
    </source>
</evidence>
<organism evidence="5 6">
    <name type="scientific">Devosia psychrophila</name>
    <dbReference type="NCBI Taxonomy" id="728005"/>
    <lineage>
        <taxon>Bacteria</taxon>
        <taxon>Pseudomonadati</taxon>
        <taxon>Pseudomonadota</taxon>
        <taxon>Alphaproteobacteria</taxon>
        <taxon>Hyphomicrobiales</taxon>
        <taxon>Devosiaceae</taxon>
        <taxon>Devosia</taxon>
    </lineage>
</organism>
<dbReference type="InterPro" id="IPR050490">
    <property type="entry name" value="Bact_solute-bd_prot1"/>
</dbReference>
<name>A0A1I1PW38_9HYPH</name>
<keyword evidence="4" id="KW-0732">Signal</keyword>
<evidence type="ECO:0000256" key="2">
    <source>
        <dbReference type="ARBA" id="ARBA00008520"/>
    </source>
</evidence>
<evidence type="ECO:0000256" key="1">
    <source>
        <dbReference type="ARBA" id="ARBA00004418"/>
    </source>
</evidence>
<keyword evidence="3" id="KW-0574">Periplasm</keyword>
<accession>A0A1I1PW38</accession>
<dbReference type="Pfam" id="PF13416">
    <property type="entry name" value="SBP_bac_8"/>
    <property type="match status" value="1"/>
</dbReference>
<evidence type="ECO:0000313" key="6">
    <source>
        <dbReference type="Proteomes" id="UP000182258"/>
    </source>
</evidence>
<gene>
    <name evidence="5" type="ORF">SAMN04488059_12171</name>
</gene>
<reference evidence="5 6" key="1">
    <citation type="submission" date="2016-10" db="EMBL/GenBank/DDBJ databases">
        <authorList>
            <person name="de Groot N.N."/>
        </authorList>
    </citation>
    <scope>NUCLEOTIDE SEQUENCE [LARGE SCALE GENOMIC DNA]</scope>
    <source>
        <strain evidence="5 6">CGMCC 1.10210</strain>
    </source>
</reference>
<dbReference type="Proteomes" id="UP000182258">
    <property type="component" value="Unassembled WGS sequence"/>
</dbReference>
<dbReference type="RefSeq" id="WP_052952628.1">
    <property type="nucleotide sequence ID" value="NZ_FOMB01000021.1"/>
</dbReference>
<dbReference type="GO" id="GO:0042597">
    <property type="term" value="C:periplasmic space"/>
    <property type="evidence" value="ECO:0007669"/>
    <property type="project" value="UniProtKB-SubCell"/>
</dbReference>
<dbReference type="EMBL" id="FOMB01000021">
    <property type="protein sequence ID" value="SFD11203.1"/>
    <property type="molecule type" value="Genomic_DNA"/>
</dbReference>
<evidence type="ECO:0000256" key="3">
    <source>
        <dbReference type="ARBA" id="ARBA00022764"/>
    </source>
</evidence>
<evidence type="ECO:0000313" key="5">
    <source>
        <dbReference type="EMBL" id="SFD11203.1"/>
    </source>
</evidence>
<feature type="signal peptide" evidence="4">
    <location>
        <begin position="1"/>
        <end position="28"/>
    </location>
</feature>
<dbReference type="AlphaFoldDB" id="A0A1I1PW38"/>
<dbReference type="PANTHER" id="PTHR43649">
    <property type="entry name" value="ARABINOSE-BINDING PROTEIN-RELATED"/>
    <property type="match status" value="1"/>
</dbReference>
<comment type="subcellular location">
    <subcellularLocation>
        <location evidence="1">Periplasm</location>
    </subcellularLocation>
</comment>
<dbReference type="InterPro" id="IPR006059">
    <property type="entry name" value="SBP"/>
</dbReference>
<dbReference type="SUPFAM" id="SSF53850">
    <property type="entry name" value="Periplasmic binding protein-like II"/>
    <property type="match status" value="1"/>
</dbReference>
<protein>
    <submittedName>
        <fullName evidence="5">ABC-type glycerol-3-phosphate transport system, substrate-binding protein</fullName>
    </submittedName>
</protein>
<dbReference type="STRING" id="728005.SAMN04488059_12171"/>
<sequence length="434" mass="46701">MTLSTQRHLPLLLAAGIAASVTIQPTAAQTVVTQWDQFAMAGITAAGPAMDELITACAPDLNGASVLRTIAPSIGIRDSYRLAVSAKKTPDLAYTWPAASVLAGYARVGALAPLDDYYAQYGWEGINGFYRGRNSFEGAIYGVPMEQDLMGVYYNPALFSENGIAVPTTYAEFQAAAAAFKEKGITPIAFGNRDRWPATNTLSLLLGLTAGKDVEETVLFGDAPWANDQFKLAAETFQSWAENDYFPKGFNGIGYDEANALFLSGRAAMTITGTWVLQDMARGASFDLGVFMLPPIADGVAPGTMWGEGSQWQVSANASQDVKDAAAAYINCLISPTSREVWVEKGYLVPIGTTPQELEQWDALPIVKSFYTQGLATPDTNFYDLHTTLPESVTQVLYAELQRLVGGDATADEFLGTMDAAWQAAIDNGERWVP</sequence>
<dbReference type="Gene3D" id="3.40.190.10">
    <property type="entry name" value="Periplasmic binding protein-like II"/>
    <property type="match status" value="2"/>
</dbReference>
<feature type="chain" id="PRO_5010231381" evidence="4">
    <location>
        <begin position="29"/>
        <end position="434"/>
    </location>
</feature>